<organism evidence="1 2">
    <name type="scientific">Cichorium intybus</name>
    <name type="common">Chicory</name>
    <dbReference type="NCBI Taxonomy" id="13427"/>
    <lineage>
        <taxon>Eukaryota</taxon>
        <taxon>Viridiplantae</taxon>
        <taxon>Streptophyta</taxon>
        <taxon>Embryophyta</taxon>
        <taxon>Tracheophyta</taxon>
        <taxon>Spermatophyta</taxon>
        <taxon>Magnoliopsida</taxon>
        <taxon>eudicotyledons</taxon>
        <taxon>Gunneridae</taxon>
        <taxon>Pentapetalae</taxon>
        <taxon>asterids</taxon>
        <taxon>campanulids</taxon>
        <taxon>Asterales</taxon>
        <taxon>Asteraceae</taxon>
        <taxon>Cichorioideae</taxon>
        <taxon>Cichorieae</taxon>
        <taxon>Cichoriinae</taxon>
        <taxon>Cichorium</taxon>
    </lineage>
</organism>
<dbReference type="Proteomes" id="UP001055811">
    <property type="component" value="Linkage Group LG08"/>
</dbReference>
<sequence length="228" mass="26230">MKNIVKSRKEDANASSSFTRLPDEIILQVLNKLIDSKTLICCYLVSKRFSSIVVQVDAISFTAPFLHRRIPDKNTVSNYTPSRQLPPELSWFYYEFFGSAIRFLRKFKGVKSLCVAIPSFRRRGRLFLSGEKLREVKEWVHSASETVMGNVEIPKITSYCYIPDLKLPVSGYVMKGLYVIVMEIKGFQGGNNVVMNSNDGFEDEEEAAYTEAVMEILEKHKDRMQWVF</sequence>
<name>A0ACB8ZW69_CICIN</name>
<dbReference type="EMBL" id="CM042016">
    <property type="protein sequence ID" value="KAI3700375.1"/>
    <property type="molecule type" value="Genomic_DNA"/>
</dbReference>
<proteinExistence type="predicted"/>
<reference evidence="2" key="1">
    <citation type="journal article" date="2022" name="Mol. Ecol. Resour.">
        <title>The genomes of chicory, endive, great burdock and yacon provide insights into Asteraceae palaeo-polyploidization history and plant inulin production.</title>
        <authorList>
            <person name="Fan W."/>
            <person name="Wang S."/>
            <person name="Wang H."/>
            <person name="Wang A."/>
            <person name="Jiang F."/>
            <person name="Liu H."/>
            <person name="Zhao H."/>
            <person name="Xu D."/>
            <person name="Zhang Y."/>
        </authorList>
    </citation>
    <scope>NUCLEOTIDE SEQUENCE [LARGE SCALE GENOMIC DNA]</scope>
    <source>
        <strain evidence="2">cv. Punajuju</strain>
    </source>
</reference>
<comment type="caution">
    <text evidence="1">The sequence shown here is derived from an EMBL/GenBank/DDBJ whole genome shotgun (WGS) entry which is preliminary data.</text>
</comment>
<evidence type="ECO:0000313" key="2">
    <source>
        <dbReference type="Proteomes" id="UP001055811"/>
    </source>
</evidence>
<accession>A0ACB8ZW69</accession>
<reference evidence="1 2" key="2">
    <citation type="journal article" date="2022" name="Mol. Ecol. Resour.">
        <title>The genomes of chicory, endive, great burdock and yacon provide insights into Asteraceae paleo-polyploidization history and plant inulin production.</title>
        <authorList>
            <person name="Fan W."/>
            <person name="Wang S."/>
            <person name="Wang H."/>
            <person name="Wang A."/>
            <person name="Jiang F."/>
            <person name="Liu H."/>
            <person name="Zhao H."/>
            <person name="Xu D."/>
            <person name="Zhang Y."/>
        </authorList>
    </citation>
    <scope>NUCLEOTIDE SEQUENCE [LARGE SCALE GENOMIC DNA]</scope>
    <source>
        <strain evidence="2">cv. Punajuju</strain>
        <tissue evidence="1">Leaves</tissue>
    </source>
</reference>
<keyword evidence="2" id="KW-1185">Reference proteome</keyword>
<protein>
    <submittedName>
        <fullName evidence="1">Uncharacterized protein</fullName>
    </submittedName>
</protein>
<gene>
    <name evidence="1" type="ORF">L2E82_45001</name>
</gene>
<evidence type="ECO:0000313" key="1">
    <source>
        <dbReference type="EMBL" id="KAI3700375.1"/>
    </source>
</evidence>